<proteinExistence type="predicted"/>
<dbReference type="EMBL" id="CP000149">
    <property type="protein sequence ID" value="AFR42864.1"/>
    <property type="molecule type" value="Genomic_DNA"/>
</dbReference>
<dbReference type="KEGG" id="gme:Gmet_A3644"/>
<geneLocation type="plasmid" evidence="2">
    <name>pGS-15</name>
</geneLocation>
<dbReference type="AlphaFoldDB" id="J7LWF8"/>
<gene>
    <name evidence="1" type="ordered locus">Gmet_A3644</name>
</gene>
<dbReference type="Proteomes" id="UP000007073">
    <property type="component" value="Plasmid unnamed"/>
</dbReference>
<evidence type="ECO:0000313" key="2">
    <source>
        <dbReference type="Proteomes" id="UP000007073"/>
    </source>
</evidence>
<sequence>MAAQRFFEIGSRGFVVNFRIMCRGGFQAHCQDVPHRAKGTTIDGAFSAFLETLPDAWVDGVIDSLPVQDQRQVRLWRQDEAA</sequence>
<reference evidence="1 2" key="1">
    <citation type="submission" date="2005-10" db="EMBL/GenBank/DDBJ databases">
        <title>Complete sequence of plasmid of Geobacter metallireducens GS-15.</title>
        <authorList>
            <consortium name="US DOE Joint Genome Institute"/>
            <person name="Copeland A."/>
            <person name="Lucas S."/>
            <person name="Lapidus A."/>
            <person name="Barry K."/>
            <person name="Detter J.C."/>
            <person name="Glavina T."/>
            <person name="Hammon N."/>
            <person name="Israni S."/>
            <person name="Pitluck S."/>
            <person name="Di Bartolo G."/>
            <person name="Chain P."/>
            <person name="Schmutz J."/>
            <person name="Larimer F."/>
            <person name="Land M."/>
            <person name="Kyrpides N."/>
            <person name="Ivanova N."/>
            <person name="Richardson P."/>
        </authorList>
    </citation>
    <scope>NUCLEOTIDE SEQUENCE [LARGE SCALE GENOMIC DNA]</scope>
    <source>
        <strain evidence="2">ATCC 53774 / DSM 7210 / GS-15</strain>
        <plasmid evidence="2">pGS-15</plasmid>
    </source>
</reference>
<accession>J7LWF8</accession>
<keyword evidence="2" id="KW-1185">Reference proteome</keyword>
<keyword evidence="1" id="KW-0614">Plasmid</keyword>
<evidence type="ECO:0000313" key="1">
    <source>
        <dbReference type="EMBL" id="AFR42864.1"/>
    </source>
</evidence>
<organism evidence="1 2">
    <name type="scientific">Geobacter metallireducens (strain ATCC 53774 / DSM 7210 / GS-15)</name>
    <dbReference type="NCBI Taxonomy" id="269799"/>
    <lineage>
        <taxon>Bacteria</taxon>
        <taxon>Pseudomonadati</taxon>
        <taxon>Thermodesulfobacteriota</taxon>
        <taxon>Desulfuromonadia</taxon>
        <taxon>Geobacterales</taxon>
        <taxon>Geobacteraceae</taxon>
        <taxon>Geobacter</taxon>
    </lineage>
</organism>
<name>J7LWF8_GEOMG</name>
<dbReference type="HOGENOM" id="CLU_2553422_0_0_7"/>
<reference evidence="1 2" key="2">
    <citation type="journal article" date="2009" name="BMC Microbiol.">
        <title>The genome sequence of Geobacter metallireducens: features of metabolism, physiology and regulation common and dissimilar to Geobacter sulfurreducens.</title>
        <authorList>
            <person name="Aklujkar M."/>
            <person name="Krushkal J."/>
            <person name="DiBartolo G."/>
            <person name="Lapidus A."/>
            <person name="Land M.L."/>
            <person name="Lovley D.R."/>
        </authorList>
    </citation>
    <scope>NUCLEOTIDE SEQUENCE [LARGE SCALE GENOMIC DNA]</scope>
    <source>
        <strain evidence="2">ATCC 53774 / DSM 7210 / GS-15</strain>
        <plasmid evidence="2">pGS-15</plasmid>
    </source>
</reference>
<protein>
    <submittedName>
        <fullName evidence="1">Uncharacterized protein</fullName>
    </submittedName>
</protein>